<feature type="transmembrane region" description="Helical" evidence="8">
    <location>
        <begin position="362"/>
        <end position="380"/>
    </location>
</feature>
<keyword evidence="4" id="KW-0808">Transferase</keyword>
<feature type="transmembrane region" description="Helical" evidence="8">
    <location>
        <begin position="400"/>
        <end position="421"/>
    </location>
</feature>
<dbReference type="Pfam" id="PF13231">
    <property type="entry name" value="PMT_2"/>
    <property type="match status" value="1"/>
</dbReference>
<dbReference type="PANTHER" id="PTHR33908">
    <property type="entry name" value="MANNOSYLTRANSFERASE YKCB-RELATED"/>
    <property type="match status" value="1"/>
</dbReference>
<sequence>MNKLNEVFTKFMNTILKIVLSIVIIASVCILFVTILDFNIGTIVFTFAIIISLFLGYKIINSNLNNKQKICLLILMSAVIRILWLLNTNNTPISDFKVMYESAKAFTQGDSSSFKGKEYIARFPHLTITVLYMSLIEYLCPQHNLLAMKIINLFLGLLVLVLIYFISYELFNDKRKALLSLLIGSIFPPLVTYTSVFCGENLAMPFYLLSIYLFLKSIKIDKYKYKFLLLGFSSVFLAFGNLFRMVAVVIVIAYILYIAIYFKDKILKKLLNILCIIIPYIMIIVLVSNTLQNMNITENSLWRGSEPKITNVLKGTNINNLGMWNVEDAQTVEEYLSNYDELAAKCKEIIYLRLTTNSPIKLFIFYGVKLSSQWCIGDYAGSLWTQKDIPQSETIFKIGIFGSMPFQLFYIIILILIFLGLKDKKFFKANSKLNLFYLIFCGYIAAYLITENQSRYGYIICWLFIILAVDGVKNINFKLFNNIYRQYD</sequence>
<keyword evidence="2" id="KW-1003">Cell membrane</keyword>
<protein>
    <recommendedName>
        <fullName evidence="9">Glycosyltransferase RgtA/B/C/D-like domain-containing protein</fullName>
    </recommendedName>
</protein>
<feature type="transmembrane region" description="Helical" evidence="8">
    <location>
        <begin position="151"/>
        <end position="171"/>
    </location>
</feature>
<evidence type="ECO:0000256" key="4">
    <source>
        <dbReference type="ARBA" id="ARBA00022679"/>
    </source>
</evidence>
<dbReference type="InterPro" id="IPR038731">
    <property type="entry name" value="RgtA/B/C-like"/>
</dbReference>
<keyword evidence="3" id="KW-0328">Glycosyltransferase</keyword>
<name>A0ABM7T1B7_9CLOT</name>
<keyword evidence="5 8" id="KW-0812">Transmembrane</keyword>
<proteinExistence type="predicted"/>
<feature type="transmembrane region" description="Helical" evidence="8">
    <location>
        <begin position="433"/>
        <end position="450"/>
    </location>
</feature>
<accession>A0ABM7T1B7</accession>
<feature type="domain" description="Glycosyltransferase RgtA/B/C/D-like" evidence="9">
    <location>
        <begin position="143"/>
        <end position="284"/>
    </location>
</feature>
<feature type="transmembrane region" description="Helical" evidence="8">
    <location>
        <begin position="12"/>
        <end position="33"/>
    </location>
</feature>
<evidence type="ECO:0000256" key="1">
    <source>
        <dbReference type="ARBA" id="ARBA00004651"/>
    </source>
</evidence>
<dbReference type="RefSeq" id="WP_224037035.1">
    <property type="nucleotide sequence ID" value="NZ_AP024849.1"/>
</dbReference>
<evidence type="ECO:0000313" key="10">
    <source>
        <dbReference type="EMBL" id="BCZ45434.1"/>
    </source>
</evidence>
<feature type="transmembrane region" description="Helical" evidence="8">
    <location>
        <begin position="456"/>
        <end position="475"/>
    </location>
</feature>
<dbReference type="PANTHER" id="PTHR33908:SF11">
    <property type="entry name" value="MEMBRANE PROTEIN"/>
    <property type="match status" value="1"/>
</dbReference>
<evidence type="ECO:0000256" key="2">
    <source>
        <dbReference type="ARBA" id="ARBA00022475"/>
    </source>
</evidence>
<feature type="transmembrane region" description="Helical" evidence="8">
    <location>
        <begin position="227"/>
        <end position="260"/>
    </location>
</feature>
<evidence type="ECO:0000256" key="6">
    <source>
        <dbReference type="ARBA" id="ARBA00022989"/>
    </source>
</evidence>
<dbReference type="InterPro" id="IPR050297">
    <property type="entry name" value="LipidA_mod_glycosyltrf_83"/>
</dbReference>
<feature type="transmembrane region" description="Helical" evidence="8">
    <location>
        <begin position="39"/>
        <end position="57"/>
    </location>
</feature>
<feature type="transmembrane region" description="Helical" evidence="8">
    <location>
        <begin position="69"/>
        <end position="86"/>
    </location>
</feature>
<evidence type="ECO:0000256" key="3">
    <source>
        <dbReference type="ARBA" id="ARBA00022676"/>
    </source>
</evidence>
<evidence type="ECO:0000256" key="8">
    <source>
        <dbReference type="SAM" id="Phobius"/>
    </source>
</evidence>
<feature type="transmembrane region" description="Helical" evidence="8">
    <location>
        <begin position="266"/>
        <end position="287"/>
    </location>
</feature>
<dbReference type="EMBL" id="AP024849">
    <property type="protein sequence ID" value="BCZ45434.1"/>
    <property type="molecule type" value="Genomic_DNA"/>
</dbReference>
<comment type="subcellular location">
    <subcellularLocation>
        <location evidence="1">Cell membrane</location>
        <topology evidence="1">Multi-pass membrane protein</topology>
    </subcellularLocation>
</comment>
<evidence type="ECO:0000259" key="9">
    <source>
        <dbReference type="Pfam" id="PF13231"/>
    </source>
</evidence>
<dbReference type="Proteomes" id="UP000824633">
    <property type="component" value="Chromosome"/>
</dbReference>
<evidence type="ECO:0000256" key="7">
    <source>
        <dbReference type="ARBA" id="ARBA00023136"/>
    </source>
</evidence>
<keyword evidence="11" id="KW-1185">Reference proteome</keyword>
<evidence type="ECO:0000256" key="5">
    <source>
        <dbReference type="ARBA" id="ARBA00022692"/>
    </source>
</evidence>
<keyword evidence="7 8" id="KW-0472">Membrane</keyword>
<keyword evidence="6 8" id="KW-1133">Transmembrane helix</keyword>
<organism evidence="10 11">
    <name type="scientific">Clostridium gelidum</name>
    <dbReference type="NCBI Taxonomy" id="704125"/>
    <lineage>
        <taxon>Bacteria</taxon>
        <taxon>Bacillati</taxon>
        <taxon>Bacillota</taxon>
        <taxon>Clostridia</taxon>
        <taxon>Eubacteriales</taxon>
        <taxon>Clostridiaceae</taxon>
        <taxon>Clostridium</taxon>
    </lineage>
</organism>
<feature type="transmembrane region" description="Helical" evidence="8">
    <location>
        <begin position="191"/>
        <end position="215"/>
    </location>
</feature>
<evidence type="ECO:0000313" key="11">
    <source>
        <dbReference type="Proteomes" id="UP000824633"/>
    </source>
</evidence>
<gene>
    <name evidence="10" type="ORF">psyc5s11_15010</name>
</gene>
<reference evidence="11" key="1">
    <citation type="submission" date="2021-07" db="EMBL/GenBank/DDBJ databases">
        <title>Complete genome sequencing of a Clostridium isolate.</title>
        <authorList>
            <person name="Ueki A."/>
            <person name="Tonouchi A."/>
        </authorList>
    </citation>
    <scope>NUCLEOTIDE SEQUENCE [LARGE SCALE GENOMIC DNA]</scope>
    <source>
        <strain evidence="11">C5S11</strain>
    </source>
</reference>
<feature type="transmembrane region" description="Helical" evidence="8">
    <location>
        <begin position="119"/>
        <end position="139"/>
    </location>
</feature>